<organism evidence="1 2">
    <name type="scientific">Methanoplanus limicola DSM 2279</name>
    <dbReference type="NCBI Taxonomy" id="937775"/>
    <lineage>
        <taxon>Archaea</taxon>
        <taxon>Methanobacteriati</taxon>
        <taxon>Methanobacteriota</taxon>
        <taxon>Stenosarchaea group</taxon>
        <taxon>Methanomicrobia</taxon>
        <taxon>Methanomicrobiales</taxon>
        <taxon>Methanomicrobiaceae</taxon>
        <taxon>Methanoplanus</taxon>
    </lineage>
</organism>
<name>H1Z1H0_9EURY</name>
<evidence type="ECO:0000313" key="1">
    <source>
        <dbReference type="EMBL" id="EHQ36317.1"/>
    </source>
</evidence>
<evidence type="ECO:0000313" key="2">
    <source>
        <dbReference type="Proteomes" id="UP000005741"/>
    </source>
</evidence>
<protein>
    <submittedName>
        <fullName evidence="1">DGC domain protein</fullName>
    </submittedName>
</protein>
<keyword evidence="2" id="KW-1185">Reference proteome</keyword>
<dbReference type="OrthoDB" id="134458at2157"/>
<dbReference type="InterPro" id="IPR014958">
    <property type="entry name" value="DGC"/>
</dbReference>
<dbReference type="InParanoid" id="H1Z1H0"/>
<sequence>MSELIVVTCSGISNTGRLTGQAVNAFMQRHPGVFERHIPAADISDGLSSDSEVVVIEGCPDCCSCKKLNALGVLPVLHITATDLGIEKRGVDEPAFAEIEILSSELRKALKRL</sequence>
<dbReference type="Proteomes" id="UP000005741">
    <property type="component" value="Chromosome"/>
</dbReference>
<reference evidence="1 2" key="1">
    <citation type="submission" date="2011-10" db="EMBL/GenBank/DDBJ databases">
        <title>The Improved High-Quality Draft genome of Methanoplanus limicola DSM 2279.</title>
        <authorList>
            <consortium name="US DOE Joint Genome Institute (JGI-PGF)"/>
            <person name="Lucas S."/>
            <person name="Copeland A."/>
            <person name="Lapidus A."/>
            <person name="Glavina del Rio T."/>
            <person name="Dalin E."/>
            <person name="Tice H."/>
            <person name="Bruce D."/>
            <person name="Goodwin L."/>
            <person name="Pitluck S."/>
            <person name="Peters L."/>
            <person name="Mikhailova N."/>
            <person name="Lu M."/>
            <person name="Kyrpides N."/>
            <person name="Mavromatis K."/>
            <person name="Ivanova N."/>
            <person name="Markowitz V."/>
            <person name="Cheng J.-F."/>
            <person name="Hugenholtz P."/>
            <person name="Woyke T."/>
            <person name="Wu D."/>
            <person name="Wirth R."/>
            <person name="Brambilla E.-M."/>
            <person name="Klenk H.-P."/>
            <person name="Eisen J.A."/>
        </authorList>
    </citation>
    <scope>NUCLEOTIDE SEQUENCE [LARGE SCALE GENOMIC DNA]</scope>
    <source>
        <strain evidence="1 2">DSM 2279</strain>
    </source>
</reference>
<dbReference type="STRING" id="937775.Metlim_2258"/>
<proteinExistence type="predicted"/>
<dbReference type="Pfam" id="PF08859">
    <property type="entry name" value="DGC"/>
    <property type="match status" value="1"/>
</dbReference>
<accession>H1Z1H0</accession>
<dbReference type="RefSeq" id="WP_004078573.1">
    <property type="nucleotide sequence ID" value="NZ_CM001436.1"/>
</dbReference>
<dbReference type="EMBL" id="CM001436">
    <property type="protein sequence ID" value="EHQ36317.1"/>
    <property type="molecule type" value="Genomic_DNA"/>
</dbReference>
<gene>
    <name evidence="1" type="ORF">Metlim_2258</name>
</gene>
<dbReference type="HOGENOM" id="CLU_143943_3_1_2"/>
<dbReference type="AlphaFoldDB" id="H1Z1H0"/>